<organism evidence="1 2">
    <name type="scientific">Nocardioides bruguierae</name>
    <dbReference type="NCBI Taxonomy" id="2945102"/>
    <lineage>
        <taxon>Bacteria</taxon>
        <taxon>Bacillati</taxon>
        <taxon>Actinomycetota</taxon>
        <taxon>Actinomycetes</taxon>
        <taxon>Propionibacteriales</taxon>
        <taxon>Nocardioidaceae</taxon>
        <taxon>Nocardioides</taxon>
    </lineage>
</organism>
<dbReference type="Gene3D" id="3.40.50.300">
    <property type="entry name" value="P-loop containing nucleotide triphosphate hydrolases"/>
    <property type="match status" value="1"/>
</dbReference>
<evidence type="ECO:0000313" key="2">
    <source>
        <dbReference type="Proteomes" id="UP001139485"/>
    </source>
</evidence>
<reference evidence="1" key="1">
    <citation type="submission" date="2022-05" db="EMBL/GenBank/DDBJ databases">
        <authorList>
            <person name="Tuo L."/>
        </authorList>
    </citation>
    <scope>NUCLEOTIDE SEQUENCE</scope>
    <source>
        <strain evidence="1">BSK12Z-4</strain>
    </source>
</reference>
<dbReference type="EMBL" id="JAMOIL010000002">
    <property type="protein sequence ID" value="MCM0619348.1"/>
    <property type="molecule type" value="Genomic_DNA"/>
</dbReference>
<protein>
    <recommendedName>
        <fullName evidence="3">Sulfotransferase family protein</fullName>
    </recommendedName>
</protein>
<name>A0A9X2D4V2_9ACTN</name>
<dbReference type="InterPro" id="IPR027417">
    <property type="entry name" value="P-loop_NTPase"/>
</dbReference>
<keyword evidence="2" id="KW-1185">Reference proteome</keyword>
<evidence type="ECO:0008006" key="3">
    <source>
        <dbReference type="Google" id="ProtNLM"/>
    </source>
</evidence>
<gene>
    <name evidence="1" type="ORF">M8330_03430</name>
</gene>
<dbReference type="Proteomes" id="UP001139485">
    <property type="component" value="Unassembled WGS sequence"/>
</dbReference>
<sequence length="387" mass="43254">MAKRVFLHVGTMKSGTTFLQSLTWKHRDALEERGLLLPGERLLRHFHCSAIVCQRQEVLDELTPEELGTWDRLLEQVRTFDGDAFIGHELFSPATAEQAAGALADLAKVADEVHVVLTMRDLARQLPSHWQQMVKSGSSATLAGYAETIEADRSDRFWTFHDAPRILDRWTQGVPTERVHLVVIPKKAPSDWLWREFLGVMGVSSEGLDHTSDNANESLDLGGVEVMRRLQAAIPDEEHGLTMRRLTKDFVTRRVLAPVGNGTKFVTPPAAHAFMAEVAGTTTEELRGRGHHVVGDLDDLLVDPTPPTGRTTEDVTEEEVASVAVAALARMVVHERHQRDEIATLVGQRKRLRGRVEALERRPAPAEAPLSTYRRARRALGRRLRRG</sequence>
<dbReference type="AlphaFoldDB" id="A0A9X2D4V2"/>
<accession>A0A9X2D4V2</accession>
<dbReference type="SUPFAM" id="SSF52540">
    <property type="entry name" value="P-loop containing nucleoside triphosphate hydrolases"/>
    <property type="match status" value="1"/>
</dbReference>
<evidence type="ECO:0000313" key="1">
    <source>
        <dbReference type="EMBL" id="MCM0619348.1"/>
    </source>
</evidence>
<dbReference type="RefSeq" id="WP_250826191.1">
    <property type="nucleotide sequence ID" value="NZ_JAMOIL010000002.1"/>
</dbReference>
<comment type="caution">
    <text evidence="1">The sequence shown here is derived from an EMBL/GenBank/DDBJ whole genome shotgun (WGS) entry which is preliminary data.</text>
</comment>
<proteinExistence type="predicted"/>